<evidence type="ECO:0000256" key="1">
    <source>
        <dbReference type="ARBA" id="ARBA00009437"/>
    </source>
</evidence>
<dbReference type="InterPro" id="IPR036388">
    <property type="entry name" value="WH-like_DNA-bd_sf"/>
</dbReference>
<dbReference type="Pfam" id="PF00126">
    <property type="entry name" value="HTH_1"/>
    <property type="match status" value="1"/>
</dbReference>
<dbReference type="Gene3D" id="1.10.10.10">
    <property type="entry name" value="Winged helix-like DNA-binding domain superfamily/Winged helix DNA-binding domain"/>
    <property type="match status" value="1"/>
</dbReference>
<keyword evidence="2" id="KW-0805">Transcription regulation</keyword>
<dbReference type="InterPro" id="IPR036390">
    <property type="entry name" value="WH_DNA-bd_sf"/>
</dbReference>
<accession>A0AAC9J4H0</accession>
<dbReference type="SUPFAM" id="SSF46785">
    <property type="entry name" value="Winged helix' DNA-binding domain"/>
    <property type="match status" value="1"/>
</dbReference>
<reference evidence="6 7" key="1">
    <citation type="submission" date="2016-11" db="EMBL/GenBank/DDBJ databases">
        <title>Complete genome sequencing of Virgibacillus halodenitrificans PDB-F2.</title>
        <authorList>
            <person name="Sun Z."/>
            <person name="Zhou Y."/>
            <person name="Li H."/>
        </authorList>
    </citation>
    <scope>NUCLEOTIDE SEQUENCE [LARGE SCALE GENOMIC DNA]</scope>
    <source>
        <strain evidence="6 7">PDB-F2</strain>
    </source>
</reference>
<comment type="similarity">
    <text evidence="1">Belongs to the LysR transcriptional regulatory family.</text>
</comment>
<dbReference type="Gene3D" id="3.40.190.290">
    <property type="match status" value="1"/>
</dbReference>
<dbReference type="GO" id="GO:0003677">
    <property type="term" value="F:DNA binding"/>
    <property type="evidence" value="ECO:0007669"/>
    <property type="project" value="UniProtKB-KW"/>
</dbReference>
<dbReference type="PANTHER" id="PTHR30419">
    <property type="entry name" value="HTH-TYPE TRANSCRIPTIONAL REGULATOR YBHD"/>
    <property type="match status" value="1"/>
</dbReference>
<dbReference type="GeneID" id="71515593"/>
<dbReference type="Proteomes" id="UP000182945">
    <property type="component" value="Chromosome"/>
</dbReference>
<evidence type="ECO:0000259" key="5">
    <source>
        <dbReference type="PROSITE" id="PS50931"/>
    </source>
</evidence>
<evidence type="ECO:0000313" key="7">
    <source>
        <dbReference type="Proteomes" id="UP000182945"/>
    </source>
</evidence>
<dbReference type="PRINTS" id="PR00039">
    <property type="entry name" value="HTHLYSR"/>
</dbReference>
<gene>
    <name evidence="6" type="ORF">BME96_14365</name>
</gene>
<dbReference type="InterPro" id="IPR005119">
    <property type="entry name" value="LysR_subst-bd"/>
</dbReference>
<dbReference type="PROSITE" id="PS50931">
    <property type="entry name" value="HTH_LYSR"/>
    <property type="match status" value="1"/>
</dbReference>
<sequence length="295" mass="34031">MYLRELYYFVTIVEESTFTAAAVKLHVTQPTLSATIKKLESRLELRLLDRTSKEITLTKEGSILYKEAKKLLIHYDHVFEEMDRLKKDGPLEIAIGSIESAKFWLPEVLVGFKELYPDIYLKIFDVLGQSDVEKALNSFEIHLAITNQYVAHPEIEVVPLYEEELVVLLPGKHELVSKEFLTVRDLQTIPFILCKEGFQTRQDVINAFRKKGIKPAVQFEIERFETACSLVEKGLGSTVVPQNYISEDSLRNMSVKRLKDPVLSRTVYLATNKNRYLPPIATRFIEDVHSYFKKV</sequence>
<evidence type="ECO:0000256" key="3">
    <source>
        <dbReference type="ARBA" id="ARBA00023125"/>
    </source>
</evidence>
<evidence type="ECO:0000256" key="4">
    <source>
        <dbReference type="ARBA" id="ARBA00023163"/>
    </source>
</evidence>
<dbReference type="PANTHER" id="PTHR30419:SF8">
    <property type="entry name" value="NITROGEN ASSIMILATION TRANSCRIPTIONAL ACTIVATOR-RELATED"/>
    <property type="match status" value="1"/>
</dbReference>
<evidence type="ECO:0000256" key="2">
    <source>
        <dbReference type="ARBA" id="ARBA00023015"/>
    </source>
</evidence>
<dbReference type="CDD" id="cd05466">
    <property type="entry name" value="PBP2_LTTR_substrate"/>
    <property type="match status" value="1"/>
</dbReference>
<proteinExistence type="inferred from homology"/>
<dbReference type="GO" id="GO:0005829">
    <property type="term" value="C:cytosol"/>
    <property type="evidence" value="ECO:0007669"/>
    <property type="project" value="TreeGrafter"/>
</dbReference>
<dbReference type="InterPro" id="IPR050950">
    <property type="entry name" value="HTH-type_LysR_regulators"/>
</dbReference>
<organism evidence="6 7">
    <name type="scientific">Virgibacillus halodenitrificans</name>
    <name type="common">Bacillus halodenitrificans</name>
    <dbReference type="NCBI Taxonomy" id="1482"/>
    <lineage>
        <taxon>Bacteria</taxon>
        <taxon>Bacillati</taxon>
        <taxon>Bacillota</taxon>
        <taxon>Bacilli</taxon>
        <taxon>Bacillales</taxon>
        <taxon>Bacillaceae</taxon>
        <taxon>Virgibacillus</taxon>
    </lineage>
</organism>
<dbReference type="AlphaFoldDB" id="A0AAC9J4H0"/>
<dbReference type="KEGG" id="vhl:BME96_14365"/>
<evidence type="ECO:0000313" key="6">
    <source>
        <dbReference type="EMBL" id="APC49304.1"/>
    </source>
</evidence>
<feature type="domain" description="HTH lysR-type" evidence="5">
    <location>
        <begin position="1"/>
        <end position="58"/>
    </location>
</feature>
<dbReference type="FunFam" id="1.10.10.10:FF:000001">
    <property type="entry name" value="LysR family transcriptional regulator"/>
    <property type="match status" value="1"/>
</dbReference>
<keyword evidence="3" id="KW-0238">DNA-binding</keyword>
<dbReference type="SUPFAM" id="SSF53850">
    <property type="entry name" value="Periplasmic binding protein-like II"/>
    <property type="match status" value="1"/>
</dbReference>
<protein>
    <submittedName>
        <fullName evidence="6">Transcriptional regulator</fullName>
    </submittedName>
</protein>
<dbReference type="RefSeq" id="WP_060680501.1">
    <property type="nucleotide sequence ID" value="NZ_CP017962.1"/>
</dbReference>
<dbReference type="InterPro" id="IPR000847">
    <property type="entry name" value="LysR_HTH_N"/>
</dbReference>
<keyword evidence="4" id="KW-0804">Transcription</keyword>
<dbReference type="Pfam" id="PF03466">
    <property type="entry name" value="LysR_substrate"/>
    <property type="match status" value="1"/>
</dbReference>
<dbReference type="GO" id="GO:0003700">
    <property type="term" value="F:DNA-binding transcription factor activity"/>
    <property type="evidence" value="ECO:0007669"/>
    <property type="project" value="InterPro"/>
</dbReference>
<dbReference type="EMBL" id="CP017962">
    <property type="protein sequence ID" value="APC49304.1"/>
    <property type="molecule type" value="Genomic_DNA"/>
</dbReference>
<name>A0AAC9J4H0_VIRHA</name>